<dbReference type="InterPro" id="IPR002508">
    <property type="entry name" value="MurNAc-LAA_cat"/>
</dbReference>
<dbReference type="AlphaFoldDB" id="A0A851GR56"/>
<keyword evidence="7" id="KW-1185">Reference proteome</keyword>
<dbReference type="SMART" id="SM00646">
    <property type="entry name" value="Ami_3"/>
    <property type="match status" value="1"/>
</dbReference>
<dbReference type="GO" id="GO:0009253">
    <property type="term" value="P:peptidoglycan catabolic process"/>
    <property type="evidence" value="ECO:0007669"/>
    <property type="project" value="InterPro"/>
</dbReference>
<evidence type="ECO:0000256" key="2">
    <source>
        <dbReference type="ARBA" id="ARBA00011901"/>
    </source>
</evidence>
<evidence type="ECO:0000256" key="3">
    <source>
        <dbReference type="ARBA" id="ARBA00022801"/>
    </source>
</evidence>
<comment type="catalytic activity">
    <reaction evidence="1">
        <text>Hydrolyzes the link between N-acetylmuramoyl residues and L-amino acid residues in certain cell-wall glycopeptides.</text>
        <dbReference type="EC" id="3.5.1.28"/>
    </reaction>
</comment>
<keyword evidence="3" id="KW-0378">Hydrolase</keyword>
<protein>
    <recommendedName>
        <fullName evidence="2">N-acetylmuramoyl-L-alanine amidase</fullName>
        <ecNumber evidence="2">3.5.1.28</ecNumber>
    </recommendedName>
</protein>
<gene>
    <name evidence="6" type="ORF">HW115_13760</name>
</gene>
<dbReference type="EMBL" id="JACBAZ010000005">
    <property type="protein sequence ID" value="NWK56684.1"/>
    <property type="molecule type" value="Genomic_DNA"/>
</dbReference>
<sequence>MIARALHLFTFITLLFCAFTPSANAQQAKIGFQWRSVELRGKAYIPLEQIKSFYQLQESKRKNQTLTLENRRTQIEITIGEQKIRINRATFYLSEPVIESADTIHLSALDLRSLIDPVMRPAKVARDQIFNTVVLDPGHGGKDRGSAKQEASLTLSLAEKTRELLVNQGYRVVMTRTEDQFVSLGERVRIAQAEANAILLSIHFNAGQKNTHGLETYIISAREPHPAAASSVTLATAVHSRSLLYLNDPMYGNQFQIVDRGIKHAKFSLLKGVSHPAILIEAGFLTHEEEAAKIHSEAYQNALAKSFVRGIEVYRASIQKKP</sequence>
<dbReference type="GO" id="GO:0030288">
    <property type="term" value="C:outer membrane-bounded periplasmic space"/>
    <property type="evidence" value="ECO:0007669"/>
    <property type="project" value="TreeGrafter"/>
</dbReference>
<evidence type="ECO:0000313" key="6">
    <source>
        <dbReference type="EMBL" id="NWK56684.1"/>
    </source>
</evidence>
<dbReference type="GO" id="GO:0008745">
    <property type="term" value="F:N-acetylmuramoyl-L-alanine amidase activity"/>
    <property type="evidence" value="ECO:0007669"/>
    <property type="project" value="UniProtKB-EC"/>
</dbReference>
<reference evidence="6 7" key="1">
    <citation type="submission" date="2020-07" db="EMBL/GenBank/DDBJ databases">
        <title>Roseicoccus Jingziensis gen. nov., sp. nov., isolated from coastal seawater.</title>
        <authorList>
            <person name="Feng X."/>
        </authorList>
    </citation>
    <scope>NUCLEOTIDE SEQUENCE [LARGE SCALE GENOMIC DNA]</scope>
    <source>
        <strain evidence="6 7">N1E253</strain>
    </source>
</reference>
<dbReference type="Gene3D" id="3.40.630.40">
    <property type="entry name" value="Zn-dependent exopeptidases"/>
    <property type="match status" value="1"/>
</dbReference>
<feature type="chain" id="PRO_5032734896" description="N-acetylmuramoyl-L-alanine amidase" evidence="4">
    <location>
        <begin position="26"/>
        <end position="322"/>
    </location>
</feature>
<dbReference type="InterPro" id="IPR050695">
    <property type="entry name" value="N-acetylmuramoyl_amidase_3"/>
</dbReference>
<evidence type="ECO:0000259" key="5">
    <source>
        <dbReference type="SMART" id="SM00646"/>
    </source>
</evidence>
<dbReference type="EC" id="3.5.1.28" evidence="2"/>
<proteinExistence type="predicted"/>
<feature type="domain" description="MurNAc-LAA" evidence="5">
    <location>
        <begin position="188"/>
        <end position="312"/>
    </location>
</feature>
<comment type="caution">
    <text evidence="6">The sequence shown here is derived from an EMBL/GenBank/DDBJ whole genome shotgun (WGS) entry which is preliminary data.</text>
</comment>
<dbReference type="RefSeq" id="WP_178933484.1">
    <property type="nucleotide sequence ID" value="NZ_JACBAZ010000005.1"/>
</dbReference>
<dbReference type="Proteomes" id="UP000557872">
    <property type="component" value="Unassembled WGS sequence"/>
</dbReference>
<evidence type="ECO:0000313" key="7">
    <source>
        <dbReference type="Proteomes" id="UP000557872"/>
    </source>
</evidence>
<evidence type="ECO:0000256" key="1">
    <source>
        <dbReference type="ARBA" id="ARBA00001561"/>
    </source>
</evidence>
<dbReference type="SUPFAM" id="SSF53187">
    <property type="entry name" value="Zn-dependent exopeptidases"/>
    <property type="match status" value="1"/>
</dbReference>
<name>A0A851GR56_9BACT</name>
<accession>A0A851GR56</accession>
<dbReference type="Pfam" id="PF01520">
    <property type="entry name" value="Amidase_3"/>
    <property type="match status" value="1"/>
</dbReference>
<evidence type="ECO:0000256" key="4">
    <source>
        <dbReference type="SAM" id="SignalP"/>
    </source>
</evidence>
<organism evidence="6 7">
    <name type="scientific">Oceaniferula marina</name>
    <dbReference type="NCBI Taxonomy" id="2748318"/>
    <lineage>
        <taxon>Bacteria</taxon>
        <taxon>Pseudomonadati</taxon>
        <taxon>Verrucomicrobiota</taxon>
        <taxon>Verrucomicrobiia</taxon>
        <taxon>Verrucomicrobiales</taxon>
        <taxon>Verrucomicrobiaceae</taxon>
        <taxon>Oceaniferula</taxon>
    </lineage>
</organism>
<dbReference type="CDD" id="cd02696">
    <property type="entry name" value="MurNAc-LAA"/>
    <property type="match status" value="1"/>
</dbReference>
<feature type="signal peptide" evidence="4">
    <location>
        <begin position="1"/>
        <end position="25"/>
    </location>
</feature>
<dbReference type="PANTHER" id="PTHR30404">
    <property type="entry name" value="N-ACETYLMURAMOYL-L-ALANINE AMIDASE"/>
    <property type="match status" value="1"/>
</dbReference>
<keyword evidence="4" id="KW-0732">Signal</keyword>
<dbReference type="PANTHER" id="PTHR30404:SF0">
    <property type="entry name" value="N-ACETYLMURAMOYL-L-ALANINE AMIDASE AMIC"/>
    <property type="match status" value="1"/>
</dbReference>